<organism evidence="13">
    <name type="scientific">Phallusia mammillata</name>
    <dbReference type="NCBI Taxonomy" id="59560"/>
    <lineage>
        <taxon>Eukaryota</taxon>
        <taxon>Metazoa</taxon>
        <taxon>Chordata</taxon>
        <taxon>Tunicata</taxon>
        <taxon>Ascidiacea</taxon>
        <taxon>Phlebobranchia</taxon>
        <taxon>Ascidiidae</taxon>
        <taxon>Phallusia</taxon>
    </lineage>
</organism>
<feature type="transmembrane region" description="Helical" evidence="12">
    <location>
        <begin position="456"/>
        <end position="476"/>
    </location>
</feature>
<evidence type="ECO:0000256" key="11">
    <source>
        <dbReference type="ARBA" id="ARBA00047978"/>
    </source>
</evidence>
<evidence type="ECO:0000256" key="6">
    <source>
        <dbReference type="ARBA" id="ARBA00023136"/>
    </source>
</evidence>
<evidence type="ECO:0000256" key="12">
    <source>
        <dbReference type="SAM" id="Phobius"/>
    </source>
</evidence>
<keyword evidence="7" id="KW-0012">Acyltransferase</keyword>
<comment type="subcellular location">
    <subcellularLocation>
        <location evidence="1">Endoplasmic reticulum membrane</location>
        <topology evidence="1">Multi-pass membrane protein</topology>
    </subcellularLocation>
</comment>
<gene>
    <name evidence="13" type="primary">Porcn</name>
</gene>
<sequence length="521" mass="59905">MAEFSDDNYAYHNDLQNSQFQDYEYMDEEDYSLSYAQHNVNLQELVEQRLQKHSTQDEFHHLRSNCLGTTLKQAVQHAFWTVVLCLFLRCLLYAVQRKQFTLKLFHFGSIFCGIIVIHNVYTDIFQIAATVFGAFSTVLYAINLCSQRRQWRSGLLTSLAAVFCIVFGELLFSDPHLWNRLRGVLLLVAMKIISVAFDFETKRVAFPGPLLYFSYIFHPGFLVYGPWISIEDYQDYLTVKRPFNFDWLKTIIKSAIQASICLVLSVCVVPYLFIDPLQPYNPALFPFVGNKWFLSYCTAVSFHFSHYYICYLSVLTSVVSGVGGVAQKQTSKKTDDPQPKDFSWTKYKVVMPTRVEIPRSMVSVVVAWNIPMSKWLKKYVFDSSRYLGDFPAILFTYIASAMLHGLSLHLAAVLLSLGFYTYTEHALRQKLSKAFNCPAIQARPPKASSEKQPPTPLWATFFNVAWVFINLMHLAYLGSLFESGNEEEETSGLQFTLSKWGELHYFSHLFALGCFIINCLI</sequence>
<reference evidence="13" key="1">
    <citation type="submission" date="2020-04" db="EMBL/GenBank/DDBJ databases">
        <authorList>
            <person name="Neveu A P."/>
        </authorList>
    </citation>
    <scope>NUCLEOTIDE SEQUENCE</scope>
    <source>
        <tissue evidence="13">Whole embryo</tissue>
    </source>
</reference>
<dbReference type="InterPro" id="IPR004299">
    <property type="entry name" value="MBOAT_fam"/>
</dbReference>
<dbReference type="EMBL" id="LR789185">
    <property type="protein sequence ID" value="CAB3265047.1"/>
    <property type="molecule type" value="mRNA"/>
</dbReference>
<comment type="catalytic activity">
    <reaction evidence="11">
        <text>[Wnt protein]-L-serine + (9Z)-hexadecenoyl-CoA = [Wnt protein]-O-(9Z)-hexadecenoyl-L-serine + CoA</text>
        <dbReference type="Rhea" id="RHEA:45336"/>
        <dbReference type="Rhea" id="RHEA-COMP:11170"/>
        <dbReference type="Rhea" id="RHEA-COMP:11171"/>
        <dbReference type="ChEBI" id="CHEBI:29999"/>
        <dbReference type="ChEBI" id="CHEBI:57287"/>
        <dbReference type="ChEBI" id="CHEBI:61540"/>
        <dbReference type="ChEBI" id="CHEBI:85189"/>
        <dbReference type="EC" id="2.3.1.250"/>
    </reaction>
</comment>
<dbReference type="GO" id="GO:0016055">
    <property type="term" value="P:Wnt signaling pathway"/>
    <property type="evidence" value="ECO:0007669"/>
    <property type="project" value="UniProtKB-KW"/>
</dbReference>
<feature type="transmembrane region" description="Helical" evidence="12">
    <location>
        <begin position="394"/>
        <end position="420"/>
    </location>
</feature>
<evidence type="ECO:0000256" key="7">
    <source>
        <dbReference type="ARBA" id="ARBA00023315"/>
    </source>
</evidence>
<dbReference type="PANTHER" id="PTHR13906:SF12">
    <property type="entry name" value="PROTEIN-SERINE O-PALMITOLEOYLTRANSFERASE PORCUPINE"/>
    <property type="match status" value="1"/>
</dbReference>
<keyword evidence="2 13" id="KW-0808">Transferase</keyword>
<dbReference type="GO" id="GO:0030258">
    <property type="term" value="P:lipid modification"/>
    <property type="evidence" value="ECO:0007669"/>
    <property type="project" value="TreeGrafter"/>
</dbReference>
<dbReference type="GO" id="GO:1990698">
    <property type="term" value="F:palmitoleoyltransferase activity"/>
    <property type="evidence" value="ECO:0007669"/>
    <property type="project" value="UniProtKB-EC"/>
</dbReference>
<keyword evidence="4 12" id="KW-0812">Transmembrane</keyword>
<dbReference type="GO" id="GO:0017147">
    <property type="term" value="F:Wnt-protein binding"/>
    <property type="evidence" value="ECO:0007669"/>
    <property type="project" value="TreeGrafter"/>
</dbReference>
<keyword evidence="6 12" id="KW-0472">Membrane</keyword>
<feature type="transmembrane region" description="Helical" evidence="12">
    <location>
        <begin position="154"/>
        <end position="172"/>
    </location>
</feature>
<evidence type="ECO:0000256" key="2">
    <source>
        <dbReference type="ARBA" id="ARBA00022679"/>
    </source>
</evidence>
<dbReference type="EC" id="2.3.1.250" evidence="9"/>
<evidence type="ECO:0000256" key="1">
    <source>
        <dbReference type="ARBA" id="ARBA00004477"/>
    </source>
</evidence>
<feature type="transmembrane region" description="Helical" evidence="12">
    <location>
        <begin position="209"/>
        <end position="230"/>
    </location>
</feature>
<evidence type="ECO:0000256" key="5">
    <source>
        <dbReference type="ARBA" id="ARBA00022989"/>
    </source>
</evidence>
<feature type="transmembrane region" description="Helical" evidence="12">
    <location>
        <begin position="124"/>
        <end position="142"/>
    </location>
</feature>
<accession>A0A6F9DNN5</accession>
<evidence type="ECO:0000313" key="13">
    <source>
        <dbReference type="EMBL" id="CAB3265047.1"/>
    </source>
</evidence>
<dbReference type="PANTHER" id="PTHR13906">
    <property type="entry name" value="PORCUPINE"/>
    <property type="match status" value="1"/>
</dbReference>
<dbReference type="GO" id="GO:0061355">
    <property type="term" value="P:Wnt protein secretion"/>
    <property type="evidence" value="ECO:0007669"/>
    <property type="project" value="TreeGrafter"/>
</dbReference>
<proteinExistence type="evidence at transcript level"/>
<comment type="similarity">
    <text evidence="8">Belongs to the membrane-bound acyltransferase family. Porcupine subfamily.</text>
</comment>
<evidence type="ECO:0000256" key="10">
    <source>
        <dbReference type="ARBA" id="ARBA00040371"/>
    </source>
</evidence>
<feature type="transmembrane region" description="Helical" evidence="12">
    <location>
        <begin position="102"/>
        <end position="118"/>
    </location>
</feature>
<feature type="transmembrane region" description="Helical" evidence="12">
    <location>
        <begin position="77"/>
        <end position="95"/>
    </location>
</feature>
<name>A0A6F9DNN5_9ASCI</name>
<evidence type="ECO:0000256" key="4">
    <source>
        <dbReference type="ARBA" id="ARBA00022692"/>
    </source>
</evidence>
<dbReference type="GO" id="GO:0005789">
    <property type="term" value="C:endoplasmic reticulum membrane"/>
    <property type="evidence" value="ECO:0007669"/>
    <property type="project" value="UniProtKB-SubCell"/>
</dbReference>
<dbReference type="Pfam" id="PF03062">
    <property type="entry name" value="MBOAT"/>
    <property type="match status" value="1"/>
</dbReference>
<dbReference type="InterPro" id="IPR049941">
    <property type="entry name" value="LPLAT_7/PORCN-like"/>
</dbReference>
<evidence type="ECO:0000256" key="8">
    <source>
        <dbReference type="ARBA" id="ARBA00038269"/>
    </source>
</evidence>
<keyword evidence="5 12" id="KW-1133">Transmembrane helix</keyword>
<keyword evidence="3" id="KW-0879">Wnt signaling pathway</keyword>
<feature type="transmembrane region" description="Helical" evidence="12">
    <location>
        <begin position="250"/>
        <end position="273"/>
    </location>
</feature>
<protein>
    <recommendedName>
        <fullName evidence="10">Protein-serine O-palmitoleoyltransferase porcupine</fullName>
        <ecNumber evidence="9">2.3.1.250</ecNumber>
    </recommendedName>
</protein>
<evidence type="ECO:0000256" key="3">
    <source>
        <dbReference type="ARBA" id="ARBA00022687"/>
    </source>
</evidence>
<evidence type="ECO:0000256" key="9">
    <source>
        <dbReference type="ARBA" id="ARBA00038867"/>
    </source>
</evidence>
<dbReference type="AlphaFoldDB" id="A0A6F9DNN5"/>